<evidence type="ECO:0000313" key="7">
    <source>
        <dbReference type="Proteomes" id="UP001498398"/>
    </source>
</evidence>
<dbReference type="InterPro" id="IPR002893">
    <property type="entry name" value="Znf_MYND"/>
</dbReference>
<evidence type="ECO:0000256" key="3">
    <source>
        <dbReference type="ARBA" id="ARBA00022833"/>
    </source>
</evidence>
<dbReference type="EMBL" id="JBANRG010000002">
    <property type="protein sequence ID" value="KAK7470504.1"/>
    <property type="molecule type" value="Genomic_DNA"/>
</dbReference>
<reference evidence="6 7" key="1">
    <citation type="submission" date="2024-01" db="EMBL/GenBank/DDBJ databases">
        <title>A draft genome for the cacao thread blight pathogen Marasmiellus scandens.</title>
        <authorList>
            <person name="Baruah I.K."/>
            <person name="Leung J."/>
            <person name="Bukari Y."/>
            <person name="Amoako-Attah I."/>
            <person name="Meinhardt L.W."/>
            <person name="Bailey B.A."/>
            <person name="Cohen S.P."/>
        </authorList>
    </citation>
    <scope>NUCLEOTIDE SEQUENCE [LARGE SCALE GENOMIC DNA]</scope>
    <source>
        <strain evidence="6 7">GH-19</strain>
    </source>
</reference>
<name>A0ABR1K0W3_9AGAR</name>
<gene>
    <name evidence="6" type="ORF">VKT23_001930</name>
</gene>
<protein>
    <recommendedName>
        <fullName evidence="5">MYND-type domain-containing protein</fullName>
    </recommendedName>
</protein>
<organism evidence="6 7">
    <name type="scientific">Marasmiellus scandens</name>
    <dbReference type="NCBI Taxonomy" id="2682957"/>
    <lineage>
        <taxon>Eukaryota</taxon>
        <taxon>Fungi</taxon>
        <taxon>Dikarya</taxon>
        <taxon>Basidiomycota</taxon>
        <taxon>Agaricomycotina</taxon>
        <taxon>Agaricomycetes</taxon>
        <taxon>Agaricomycetidae</taxon>
        <taxon>Agaricales</taxon>
        <taxon>Marasmiineae</taxon>
        <taxon>Omphalotaceae</taxon>
        <taxon>Marasmiellus</taxon>
    </lineage>
</organism>
<evidence type="ECO:0000259" key="5">
    <source>
        <dbReference type="PROSITE" id="PS50865"/>
    </source>
</evidence>
<keyword evidence="1" id="KW-0479">Metal-binding</keyword>
<comment type="caution">
    <text evidence="6">The sequence shown here is derived from an EMBL/GenBank/DDBJ whole genome shotgun (WGS) entry which is preliminary data.</text>
</comment>
<feature type="domain" description="MYND-type" evidence="5">
    <location>
        <begin position="37"/>
        <end position="73"/>
    </location>
</feature>
<keyword evidence="2 4" id="KW-0863">Zinc-finger</keyword>
<dbReference type="PROSITE" id="PS50865">
    <property type="entry name" value="ZF_MYND_2"/>
    <property type="match status" value="1"/>
</dbReference>
<evidence type="ECO:0000256" key="4">
    <source>
        <dbReference type="PROSITE-ProRule" id="PRU00134"/>
    </source>
</evidence>
<proteinExistence type="predicted"/>
<dbReference type="SUPFAM" id="SSF144232">
    <property type="entry name" value="HIT/MYND zinc finger-like"/>
    <property type="match status" value="1"/>
</dbReference>
<dbReference type="PROSITE" id="PS01360">
    <property type="entry name" value="ZF_MYND_1"/>
    <property type="match status" value="1"/>
</dbReference>
<accession>A0ABR1K0W3</accession>
<evidence type="ECO:0000256" key="1">
    <source>
        <dbReference type="ARBA" id="ARBA00022723"/>
    </source>
</evidence>
<evidence type="ECO:0000313" key="6">
    <source>
        <dbReference type="EMBL" id="KAK7470504.1"/>
    </source>
</evidence>
<dbReference type="Proteomes" id="UP001498398">
    <property type="component" value="Unassembled WGS sequence"/>
</dbReference>
<evidence type="ECO:0000256" key="2">
    <source>
        <dbReference type="ARBA" id="ARBA00022771"/>
    </source>
</evidence>
<dbReference type="Pfam" id="PF01753">
    <property type="entry name" value="zf-MYND"/>
    <property type="match status" value="1"/>
</dbReference>
<keyword evidence="3" id="KW-0862">Zinc</keyword>
<dbReference type="Gene3D" id="6.10.140.2220">
    <property type="match status" value="1"/>
</dbReference>
<sequence length="253" mass="28815">MKTTGHDSKASDRDFPNPLKSSLTSRHPIAFTMLYPCLLCGNMTEQWCSRCRRAYYCCSEHLRTDWPRHRDSCVPEPQSACHSEQPSKEYTSVVGIFYPPDEARARFVEVGLRRASRQSAEHLLQCPLPVVQPYFGDEQPENLVVIQGINGVDLRFPLQVWYSPTAFETSRPVNEAIQQATLGSTSRPWYGPVVVLKYRGTRRLGYADAGTRDHVTLSAYFLSDGEKETPVEQDQASEEHGVEYVWRSTFCDE</sequence>
<keyword evidence="7" id="KW-1185">Reference proteome</keyword>